<protein>
    <submittedName>
        <fullName evidence="1">Uncharacterized protein</fullName>
    </submittedName>
</protein>
<reference evidence="2" key="1">
    <citation type="journal article" date="2019" name="Int. J. Syst. Evol. Microbiol.">
        <title>The Global Catalogue of Microorganisms (GCM) 10K type strain sequencing project: providing services to taxonomists for standard genome sequencing and annotation.</title>
        <authorList>
            <consortium name="The Broad Institute Genomics Platform"/>
            <consortium name="The Broad Institute Genome Sequencing Center for Infectious Disease"/>
            <person name="Wu L."/>
            <person name="Ma J."/>
        </authorList>
    </citation>
    <scope>NUCLEOTIDE SEQUENCE [LARGE SCALE GENOMIC DNA]</scope>
    <source>
        <strain evidence="2">JCM 13813</strain>
    </source>
</reference>
<comment type="caution">
    <text evidence="1">The sequence shown here is derived from an EMBL/GenBank/DDBJ whole genome shotgun (WGS) entry which is preliminary data.</text>
</comment>
<organism evidence="1 2">
    <name type="scientific">Nocardioides furvisabuli</name>
    <dbReference type="NCBI Taxonomy" id="375542"/>
    <lineage>
        <taxon>Bacteria</taxon>
        <taxon>Bacillati</taxon>
        <taxon>Actinomycetota</taxon>
        <taxon>Actinomycetes</taxon>
        <taxon>Propionibacteriales</taxon>
        <taxon>Nocardioidaceae</taxon>
        <taxon>Nocardioides</taxon>
    </lineage>
</organism>
<dbReference type="Proteomes" id="UP001501161">
    <property type="component" value="Unassembled WGS sequence"/>
</dbReference>
<evidence type="ECO:0000313" key="1">
    <source>
        <dbReference type="EMBL" id="GAA2093589.1"/>
    </source>
</evidence>
<gene>
    <name evidence="1" type="ORF">GCM10009726_00060</name>
</gene>
<dbReference type="RefSeq" id="WP_231252655.1">
    <property type="nucleotide sequence ID" value="NZ_BAAAMQ010000002.1"/>
</dbReference>
<keyword evidence="2" id="KW-1185">Reference proteome</keyword>
<accession>A0ABP5I8X0</accession>
<dbReference type="EMBL" id="BAAAMQ010000002">
    <property type="protein sequence ID" value="GAA2093589.1"/>
    <property type="molecule type" value="Genomic_DNA"/>
</dbReference>
<proteinExistence type="predicted"/>
<evidence type="ECO:0000313" key="2">
    <source>
        <dbReference type="Proteomes" id="UP001501161"/>
    </source>
</evidence>
<sequence>MNAKDPDPKFDARVDEFVRTGRMPSLEDLDEPERSETAALLDIAGLVWELGHGAPPLEADPIAATLGLVPDLTKSLDKRALKSAMLRARIDASELARRLKAREWSVETRDVFMWTSRGGPDVPPALIRAVADILGTTSDRLTSQRQATAFEVAVREVVQTPAFEALAQRWALLQRSSLVAARSALAARVPLAVNRGDHPDPKQMLASLGEVVASLEANERRD</sequence>
<name>A0ABP5I8X0_9ACTN</name>